<reference evidence="2" key="2">
    <citation type="submission" date="2009-11" db="EMBL/GenBank/DDBJ databases">
        <title>The Genome Sequence of Allomyces macrogynus strain ATCC 38327.</title>
        <authorList>
            <consortium name="The Broad Institute Genome Sequencing Platform"/>
            <person name="Russ C."/>
            <person name="Cuomo C."/>
            <person name="Shea T."/>
            <person name="Young S.K."/>
            <person name="Zeng Q."/>
            <person name="Koehrsen M."/>
            <person name="Haas B."/>
            <person name="Borodovsky M."/>
            <person name="Guigo R."/>
            <person name="Alvarado L."/>
            <person name="Berlin A."/>
            <person name="Borenstein D."/>
            <person name="Chen Z."/>
            <person name="Engels R."/>
            <person name="Freedman E."/>
            <person name="Gellesch M."/>
            <person name="Goldberg J."/>
            <person name="Griggs A."/>
            <person name="Gujja S."/>
            <person name="Heiman D."/>
            <person name="Hepburn T."/>
            <person name="Howarth C."/>
            <person name="Jen D."/>
            <person name="Larson L."/>
            <person name="Lewis B."/>
            <person name="Mehta T."/>
            <person name="Park D."/>
            <person name="Pearson M."/>
            <person name="Roberts A."/>
            <person name="Saif S."/>
            <person name="Shenoy N."/>
            <person name="Sisk P."/>
            <person name="Stolte C."/>
            <person name="Sykes S."/>
            <person name="Walk T."/>
            <person name="White J."/>
            <person name="Yandava C."/>
            <person name="Burger G."/>
            <person name="Gray M.W."/>
            <person name="Holland P.W.H."/>
            <person name="King N."/>
            <person name="Lang F.B.F."/>
            <person name="Roger A.J."/>
            <person name="Ruiz-Trillo I."/>
            <person name="Lander E."/>
            <person name="Nusbaum C."/>
        </authorList>
    </citation>
    <scope>NUCLEOTIDE SEQUENCE [LARGE SCALE GENOMIC DNA]</scope>
    <source>
        <strain evidence="2">ATCC 38327</strain>
    </source>
</reference>
<dbReference type="VEuPathDB" id="FungiDB:AMAG_10113"/>
<dbReference type="EMBL" id="GG745345">
    <property type="protein sequence ID" value="KNE64767.1"/>
    <property type="molecule type" value="Genomic_DNA"/>
</dbReference>
<organism evidence="1 2">
    <name type="scientific">Allomyces macrogynus (strain ATCC 38327)</name>
    <name type="common">Allomyces javanicus var. macrogynus</name>
    <dbReference type="NCBI Taxonomy" id="578462"/>
    <lineage>
        <taxon>Eukaryota</taxon>
        <taxon>Fungi</taxon>
        <taxon>Fungi incertae sedis</taxon>
        <taxon>Blastocladiomycota</taxon>
        <taxon>Blastocladiomycetes</taxon>
        <taxon>Blastocladiales</taxon>
        <taxon>Blastocladiaceae</taxon>
        <taxon>Allomyces</taxon>
    </lineage>
</organism>
<sequence>MDGTELWYAPVPKKSGLNSVDVLVNVTALHVDGKATREKVNVAVAGVRGKINGIGVWRIDPAAISPNRKALLARPNATQADLAPVLISLTDYMHEFNKDTEFEVYGSCAFTYTPKHAPTSAVTLLITTKKGVAYQFTVTATRYRRQGTQHVADARVALDGGARDAARKLCRWRGHRRAVHWRRGDWRVAVRPRGI</sequence>
<dbReference type="AlphaFoldDB" id="A0A0L0SQI7"/>
<dbReference type="OrthoDB" id="10045365at2759"/>
<evidence type="ECO:0000313" key="2">
    <source>
        <dbReference type="Proteomes" id="UP000054350"/>
    </source>
</evidence>
<evidence type="ECO:0000313" key="1">
    <source>
        <dbReference type="EMBL" id="KNE64767.1"/>
    </source>
</evidence>
<name>A0A0L0SQI7_ALLM3</name>
<gene>
    <name evidence="1" type="ORF">AMAG_10113</name>
</gene>
<dbReference type="Proteomes" id="UP000054350">
    <property type="component" value="Unassembled WGS sequence"/>
</dbReference>
<proteinExistence type="predicted"/>
<accession>A0A0L0SQI7</accession>
<keyword evidence="2" id="KW-1185">Reference proteome</keyword>
<reference evidence="1 2" key="1">
    <citation type="submission" date="2009-11" db="EMBL/GenBank/DDBJ databases">
        <title>Annotation of Allomyces macrogynus ATCC 38327.</title>
        <authorList>
            <consortium name="The Broad Institute Genome Sequencing Platform"/>
            <person name="Russ C."/>
            <person name="Cuomo C."/>
            <person name="Burger G."/>
            <person name="Gray M.W."/>
            <person name="Holland P.W.H."/>
            <person name="King N."/>
            <person name="Lang F.B.F."/>
            <person name="Roger A.J."/>
            <person name="Ruiz-Trillo I."/>
            <person name="Young S.K."/>
            <person name="Zeng Q."/>
            <person name="Gargeya S."/>
            <person name="Fitzgerald M."/>
            <person name="Haas B."/>
            <person name="Abouelleil A."/>
            <person name="Alvarado L."/>
            <person name="Arachchi H.M."/>
            <person name="Berlin A."/>
            <person name="Chapman S.B."/>
            <person name="Gearin G."/>
            <person name="Goldberg J."/>
            <person name="Griggs A."/>
            <person name="Gujja S."/>
            <person name="Hansen M."/>
            <person name="Heiman D."/>
            <person name="Howarth C."/>
            <person name="Larimer J."/>
            <person name="Lui A."/>
            <person name="MacDonald P.J.P."/>
            <person name="McCowen C."/>
            <person name="Montmayeur A."/>
            <person name="Murphy C."/>
            <person name="Neiman D."/>
            <person name="Pearson M."/>
            <person name="Priest M."/>
            <person name="Roberts A."/>
            <person name="Saif S."/>
            <person name="Shea T."/>
            <person name="Sisk P."/>
            <person name="Stolte C."/>
            <person name="Sykes S."/>
            <person name="Wortman J."/>
            <person name="Nusbaum C."/>
            <person name="Birren B."/>
        </authorList>
    </citation>
    <scope>NUCLEOTIDE SEQUENCE [LARGE SCALE GENOMIC DNA]</scope>
    <source>
        <strain evidence="1 2">ATCC 38327</strain>
    </source>
</reference>
<protein>
    <submittedName>
        <fullName evidence="1">Uncharacterized protein</fullName>
    </submittedName>
</protein>